<feature type="transmembrane region" description="Helical" evidence="6">
    <location>
        <begin position="416"/>
        <end position="436"/>
    </location>
</feature>
<name>A0A3M7RSW4_BRAPC</name>
<evidence type="ECO:0000256" key="3">
    <source>
        <dbReference type="ARBA" id="ARBA00022692"/>
    </source>
</evidence>
<dbReference type="STRING" id="10195.A0A3M7RSW4"/>
<dbReference type="PRINTS" id="PR01433">
    <property type="entry name" value="POLYCYSTIN2"/>
</dbReference>
<dbReference type="InterPro" id="IPR003915">
    <property type="entry name" value="PKD_2"/>
</dbReference>
<dbReference type="GO" id="GO:0005509">
    <property type="term" value="F:calcium ion binding"/>
    <property type="evidence" value="ECO:0007669"/>
    <property type="project" value="InterPro"/>
</dbReference>
<comment type="similarity">
    <text evidence="2">Belongs to the polycystin family.</text>
</comment>
<feature type="transmembrane region" description="Helical" evidence="6">
    <location>
        <begin position="274"/>
        <end position="296"/>
    </location>
</feature>
<organism evidence="8 9">
    <name type="scientific">Brachionus plicatilis</name>
    <name type="common">Marine rotifer</name>
    <name type="synonym">Brachionus muelleri</name>
    <dbReference type="NCBI Taxonomy" id="10195"/>
    <lineage>
        <taxon>Eukaryota</taxon>
        <taxon>Metazoa</taxon>
        <taxon>Spiralia</taxon>
        <taxon>Gnathifera</taxon>
        <taxon>Rotifera</taxon>
        <taxon>Eurotatoria</taxon>
        <taxon>Monogononta</taxon>
        <taxon>Pseudotrocha</taxon>
        <taxon>Ploima</taxon>
        <taxon>Brachionidae</taxon>
        <taxon>Brachionus</taxon>
    </lineage>
</organism>
<dbReference type="Pfam" id="PF08016">
    <property type="entry name" value="PKD_channel"/>
    <property type="match status" value="1"/>
</dbReference>
<dbReference type="InterPro" id="IPR013122">
    <property type="entry name" value="PKD1_2_channel"/>
</dbReference>
<keyword evidence="5 6" id="KW-0472">Membrane</keyword>
<evidence type="ECO:0000256" key="1">
    <source>
        <dbReference type="ARBA" id="ARBA00004141"/>
    </source>
</evidence>
<feature type="transmembrane region" description="Helical" evidence="6">
    <location>
        <begin position="242"/>
        <end position="262"/>
    </location>
</feature>
<evidence type="ECO:0000313" key="8">
    <source>
        <dbReference type="EMBL" id="RNA26656.1"/>
    </source>
</evidence>
<evidence type="ECO:0000256" key="4">
    <source>
        <dbReference type="ARBA" id="ARBA00022989"/>
    </source>
</evidence>
<dbReference type="OrthoDB" id="10451413at2759"/>
<evidence type="ECO:0000259" key="7">
    <source>
        <dbReference type="Pfam" id="PF08016"/>
    </source>
</evidence>
<feature type="domain" description="Polycystin cation channel PKD1/PKD2" evidence="7">
    <location>
        <begin position="240"/>
        <end position="456"/>
    </location>
</feature>
<dbReference type="GO" id="GO:0016020">
    <property type="term" value="C:membrane"/>
    <property type="evidence" value="ECO:0007669"/>
    <property type="project" value="UniProtKB-SubCell"/>
</dbReference>
<sequence length="488" mass="57405">MRFLQLNKFSYLVRKLNGVERLPPGEDIFKNSKLYDKFLKSTLIETLITISFVFACIKFLILYNNLVDGTQFNYSSDTKLPFANLFVDEILIKIYEELLKTTQIFVTNPRRFLTTAGKAFNIVNQKKPGKDEYLIVIKYMIEFGEKSSSLAESILDEKCKNTITVKEESSLMFYLDFMKFSLDKLCFQSLRNKTQKVMVKLIGLEKKEYVKIFELESNFIVKKFIQKSYDLNVARKINDFEFLIYLVVFCIFFVFYVIEELIEMVKYKASYVSNYVNLVDLMIILLSARLLGFIFYKTSFQLNAIKTFKKYEQKPKIDINFKFKFHAIIEKIEFYNDFLNPDTEINLAILQVILIWIKIFKYVNFSTGLTQMNAALTKSANHLISYLFIYSIVFCTHAEMMHRLFGPYEADFSHRIMAQFTMFRMLLANINFKFIATNPGTQLIFFSFYMTIFIIFSVLDSMLSPTALDTFLVSKLNGKFLDKIVKKF</sequence>
<evidence type="ECO:0000256" key="5">
    <source>
        <dbReference type="ARBA" id="ARBA00023136"/>
    </source>
</evidence>
<gene>
    <name evidence="8" type="ORF">BpHYR1_001962</name>
</gene>
<evidence type="ECO:0000313" key="9">
    <source>
        <dbReference type="Proteomes" id="UP000276133"/>
    </source>
</evidence>
<dbReference type="EMBL" id="REGN01002696">
    <property type="protein sequence ID" value="RNA26656.1"/>
    <property type="molecule type" value="Genomic_DNA"/>
</dbReference>
<comment type="caution">
    <text evidence="8">The sequence shown here is derived from an EMBL/GenBank/DDBJ whole genome shotgun (WGS) entry which is preliminary data.</text>
</comment>
<feature type="transmembrane region" description="Helical" evidence="6">
    <location>
        <begin position="383"/>
        <end position="404"/>
    </location>
</feature>
<keyword evidence="3 6" id="KW-0812">Transmembrane</keyword>
<proteinExistence type="inferred from homology"/>
<feature type="transmembrane region" description="Helical" evidence="6">
    <location>
        <begin position="443"/>
        <end position="463"/>
    </location>
</feature>
<accession>A0A3M7RSW4</accession>
<comment type="subcellular location">
    <subcellularLocation>
        <location evidence="1">Membrane</location>
        <topology evidence="1">Multi-pass membrane protein</topology>
    </subcellularLocation>
</comment>
<dbReference type="PANTHER" id="PTHR10877">
    <property type="entry name" value="POLYCYSTIN FAMILY MEMBER"/>
    <property type="match status" value="1"/>
</dbReference>
<evidence type="ECO:0000256" key="2">
    <source>
        <dbReference type="ARBA" id="ARBA00007200"/>
    </source>
</evidence>
<dbReference type="PANTHER" id="PTHR10877:SF183">
    <property type="entry name" value="AT14535P-RELATED"/>
    <property type="match status" value="1"/>
</dbReference>
<dbReference type="GO" id="GO:0050982">
    <property type="term" value="P:detection of mechanical stimulus"/>
    <property type="evidence" value="ECO:0007669"/>
    <property type="project" value="TreeGrafter"/>
</dbReference>
<evidence type="ECO:0000256" key="6">
    <source>
        <dbReference type="SAM" id="Phobius"/>
    </source>
</evidence>
<keyword evidence="9" id="KW-1185">Reference proteome</keyword>
<reference evidence="8 9" key="1">
    <citation type="journal article" date="2018" name="Sci. Rep.">
        <title>Genomic signatures of local adaptation to the degree of environmental predictability in rotifers.</title>
        <authorList>
            <person name="Franch-Gras L."/>
            <person name="Hahn C."/>
            <person name="Garcia-Roger E.M."/>
            <person name="Carmona M.J."/>
            <person name="Serra M."/>
            <person name="Gomez A."/>
        </authorList>
    </citation>
    <scope>NUCLEOTIDE SEQUENCE [LARGE SCALE GENOMIC DNA]</scope>
    <source>
        <strain evidence="8">HYR1</strain>
    </source>
</reference>
<feature type="transmembrane region" description="Helical" evidence="6">
    <location>
        <begin position="43"/>
        <end position="63"/>
    </location>
</feature>
<dbReference type="Proteomes" id="UP000276133">
    <property type="component" value="Unassembled WGS sequence"/>
</dbReference>
<protein>
    <submittedName>
        <fullName evidence="8">Polycystic kidney disease 2-like 1</fullName>
    </submittedName>
</protein>
<keyword evidence="4 6" id="KW-1133">Transmembrane helix</keyword>
<dbReference type="AlphaFoldDB" id="A0A3M7RSW4"/>
<dbReference type="InterPro" id="IPR051223">
    <property type="entry name" value="Polycystin"/>
</dbReference>
<dbReference type="GO" id="GO:0005262">
    <property type="term" value="F:calcium channel activity"/>
    <property type="evidence" value="ECO:0007669"/>
    <property type="project" value="TreeGrafter"/>
</dbReference>